<dbReference type="EMBL" id="JACBKZ010000002">
    <property type="protein sequence ID" value="KAF5958654.1"/>
    <property type="molecule type" value="Genomic_DNA"/>
</dbReference>
<name>A0A7J7I2K2_CAMSI</name>
<accession>A0A7J7I2K2</accession>
<proteinExistence type="predicted"/>
<reference evidence="1 2" key="2">
    <citation type="submission" date="2020-07" db="EMBL/GenBank/DDBJ databases">
        <title>Genome assembly of wild tea tree DASZ reveals pedigree and selection history of tea varieties.</title>
        <authorList>
            <person name="Zhang W."/>
        </authorList>
    </citation>
    <scope>NUCLEOTIDE SEQUENCE [LARGE SCALE GENOMIC DNA]</scope>
    <source>
        <strain evidence="2">cv. G240</strain>
        <tissue evidence="1">Leaf</tissue>
    </source>
</reference>
<reference evidence="2" key="1">
    <citation type="journal article" date="2020" name="Nat. Commun.">
        <title>Genome assembly of wild tea tree DASZ reveals pedigree and selection history of tea varieties.</title>
        <authorList>
            <person name="Zhang W."/>
            <person name="Zhang Y."/>
            <person name="Qiu H."/>
            <person name="Guo Y."/>
            <person name="Wan H."/>
            <person name="Zhang X."/>
            <person name="Scossa F."/>
            <person name="Alseekh S."/>
            <person name="Zhang Q."/>
            <person name="Wang P."/>
            <person name="Xu L."/>
            <person name="Schmidt M.H."/>
            <person name="Jia X."/>
            <person name="Li D."/>
            <person name="Zhu A."/>
            <person name="Guo F."/>
            <person name="Chen W."/>
            <person name="Ni D."/>
            <person name="Usadel B."/>
            <person name="Fernie A.R."/>
            <person name="Wen W."/>
        </authorList>
    </citation>
    <scope>NUCLEOTIDE SEQUENCE [LARGE SCALE GENOMIC DNA]</scope>
    <source>
        <strain evidence="2">cv. G240</strain>
    </source>
</reference>
<evidence type="ECO:0000313" key="1">
    <source>
        <dbReference type="EMBL" id="KAF5958654.1"/>
    </source>
</evidence>
<sequence>MSSCLHFFYEILQKNRRSRVADALFFSTFFAQICRRIEELGRIGDLGHFNLDIDIDIDHFNLLLTNSVKELDSFNNNQYEVFFDNCRFFVSMVEFVELVL</sequence>
<organism evidence="1 2">
    <name type="scientific">Camellia sinensis</name>
    <name type="common">Tea plant</name>
    <name type="synonym">Thea sinensis</name>
    <dbReference type="NCBI Taxonomy" id="4442"/>
    <lineage>
        <taxon>Eukaryota</taxon>
        <taxon>Viridiplantae</taxon>
        <taxon>Streptophyta</taxon>
        <taxon>Embryophyta</taxon>
        <taxon>Tracheophyta</taxon>
        <taxon>Spermatophyta</taxon>
        <taxon>Magnoliopsida</taxon>
        <taxon>eudicotyledons</taxon>
        <taxon>Gunneridae</taxon>
        <taxon>Pentapetalae</taxon>
        <taxon>asterids</taxon>
        <taxon>Ericales</taxon>
        <taxon>Theaceae</taxon>
        <taxon>Camellia</taxon>
    </lineage>
</organism>
<gene>
    <name evidence="1" type="ORF">HYC85_005879</name>
</gene>
<dbReference type="Proteomes" id="UP000593564">
    <property type="component" value="Unassembled WGS sequence"/>
</dbReference>
<protein>
    <submittedName>
        <fullName evidence="1">Uncharacterized protein</fullName>
    </submittedName>
</protein>
<evidence type="ECO:0000313" key="2">
    <source>
        <dbReference type="Proteomes" id="UP000593564"/>
    </source>
</evidence>
<dbReference type="AlphaFoldDB" id="A0A7J7I2K2"/>
<comment type="caution">
    <text evidence="1">The sequence shown here is derived from an EMBL/GenBank/DDBJ whole genome shotgun (WGS) entry which is preliminary data.</text>
</comment>
<keyword evidence="2" id="KW-1185">Reference proteome</keyword>